<evidence type="ECO:0000313" key="10">
    <source>
        <dbReference type="EMBL" id="KAA8897109.1"/>
    </source>
</evidence>
<dbReference type="InterPro" id="IPR011701">
    <property type="entry name" value="MFS"/>
</dbReference>
<dbReference type="GO" id="GO:0012505">
    <property type="term" value="C:endomembrane system"/>
    <property type="evidence" value="ECO:0007669"/>
    <property type="project" value="UniProtKB-SubCell"/>
</dbReference>
<evidence type="ECO:0000256" key="3">
    <source>
        <dbReference type="ARBA" id="ARBA00022448"/>
    </source>
</evidence>
<keyword evidence="5 8" id="KW-1133">Transmembrane helix</keyword>
<reference evidence="10" key="1">
    <citation type="journal article" date="2019" name="G3 (Bethesda)">
        <title>Genome Assemblies of Two Rare Opportunistic Yeast Pathogens: Diutina rugosa (syn. Candida rugosa) and Trichomonascus ciferrii (syn. Candida ciferrii).</title>
        <authorList>
            <person name="Mixao V."/>
            <person name="Saus E."/>
            <person name="Hansen A.P."/>
            <person name="Lass-Florl C."/>
            <person name="Gabaldon T."/>
        </authorList>
    </citation>
    <scope>NUCLEOTIDE SEQUENCE</scope>
    <source>
        <strain evidence="10">CBS 4856</strain>
    </source>
</reference>
<comment type="subcellular location">
    <subcellularLocation>
        <location evidence="1">Endomembrane system</location>
        <topology evidence="1">Multi-pass membrane protein</topology>
    </subcellularLocation>
</comment>
<feature type="transmembrane region" description="Helical" evidence="8">
    <location>
        <begin position="108"/>
        <end position="127"/>
    </location>
</feature>
<feature type="region of interest" description="Disordered" evidence="7">
    <location>
        <begin position="1"/>
        <end position="23"/>
    </location>
</feature>
<evidence type="ECO:0000256" key="6">
    <source>
        <dbReference type="ARBA" id="ARBA00023136"/>
    </source>
</evidence>
<evidence type="ECO:0000256" key="4">
    <source>
        <dbReference type="ARBA" id="ARBA00022692"/>
    </source>
</evidence>
<evidence type="ECO:0000256" key="7">
    <source>
        <dbReference type="SAM" id="MobiDB-lite"/>
    </source>
</evidence>
<feature type="transmembrane region" description="Helical" evidence="8">
    <location>
        <begin position="293"/>
        <end position="313"/>
    </location>
</feature>
<proteinExistence type="inferred from homology"/>
<dbReference type="Proteomes" id="UP000761534">
    <property type="component" value="Unassembled WGS sequence"/>
</dbReference>
<organism evidence="10 11">
    <name type="scientific">Trichomonascus ciferrii</name>
    <dbReference type="NCBI Taxonomy" id="44093"/>
    <lineage>
        <taxon>Eukaryota</taxon>
        <taxon>Fungi</taxon>
        <taxon>Dikarya</taxon>
        <taxon>Ascomycota</taxon>
        <taxon>Saccharomycotina</taxon>
        <taxon>Dipodascomycetes</taxon>
        <taxon>Dipodascales</taxon>
        <taxon>Trichomonascaceae</taxon>
        <taxon>Trichomonascus</taxon>
        <taxon>Trichomonascus ciferrii complex</taxon>
    </lineage>
</organism>
<name>A0A642UDC8_9ASCO</name>
<evidence type="ECO:0000256" key="8">
    <source>
        <dbReference type="SAM" id="Phobius"/>
    </source>
</evidence>
<dbReference type="SUPFAM" id="SSF103473">
    <property type="entry name" value="MFS general substrate transporter"/>
    <property type="match status" value="1"/>
</dbReference>
<dbReference type="GO" id="GO:0022857">
    <property type="term" value="F:transmembrane transporter activity"/>
    <property type="evidence" value="ECO:0007669"/>
    <property type="project" value="InterPro"/>
</dbReference>
<dbReference type="VEuPathDB" id="FungiDB:TRICI_006785"/>
<accession>A0A642UDC8</accession>
<comment type="caution">
    <text evidence="10">The sequence shown here is derived from an EMBL/GenBank/DDBJ whole genome shotgun (WGS) entry which is preliminary data.</text>
</comment>
<evidence type="ECO:0000259" key="9">
    <source>
        <dbReference type="PROSITE" id="PS50850"/>
    </source>
</evidence>
<protein>
    <recommendedName>
        <fullName evidence="9">Major facilitator superfamily (MFS) profile domain-containing protein</fullName>
    </recommendedName>
</protein>
<feature type="transmembrane region" description="Helical" evidence="8">
    <location>
        <begin position="320"/>
        <end position="338"/>
    </location>
</feature>
<keyword evidence="11" id="KW-1185">Reference proteome</keyword>
<dbReference type="Pfam" id="PF07690">
    <property type="entry name" value="MFS_1"/>
    <property type="match status" value="1"/>
</dbReference>
<dbReference type="PANTHER" id="PTHR23514:SF3">
    <property type="entry name" value="BYPASS OF STOP CODON PROTEIN 6"/>
    <property type="match status" value="1"/>
</dbReference>
<dbReference type="EMBL" id="SWFS01000569">
    <property type="protein sequence ID" value="KAA8897109.1"/>
    <property type="molecule type" value="Genomic_DNA"/>
</dbReference>
<dbReference type="PANTHER" id="PTHR23514">
    <property type="entry name" value="BYPASS OF STOP CODON PROTEIN 6"/>
    <property type="match status" value="1"/>
</dbReference>
<dbReference type="AlphaFoldDB" id="A0A642UDC8"/>
<feature type="transmembrane region" description="Helical" evidence="8">
    <location>
        <begin position="44"/>
        <end position="68"/>
    </location>
</feature>
<keyword evidence="6 8" id="KW-0472">Membrane</keyword>
<feature type="transmembrane region" description="Helical" evidence="8">
    <location>
        <begin position="133"/>
        <end position="155"/>
    </location>
</feature>
<feature type="transmembrane region" description="Helical" evidence="8">
    <location>
        <begin position="74"/>
        <end position="96"/>
    </location>
</feature>
<feature type="domain" description="Major facilitator superfamily (MFS) profile" evidence="9">
    <location>
        <begin position="43"/>
        <end position="430"/>
    </location>
</feature>
<feature type="transmembrane region" description="Helical" evidence="8">
    <location>
        <begin position="344"/>
        <end position="366"/>
    </location>
</feature>
<keyword evidence="3" id="KW-0813">Transport</keyword>
<dbReference type="FunFam" id="1.20.1250.20:FF:000286">
    <property type="entry name" value="MFS efflux transporter"/>
    <property type="match status" value="1"/>
</dbReference>
<gene>
    <name evidence="10" type="ORF">TRICI_006785</name>
</gene>
<keyword evidence="4 8" id="KW-0812">Transmembrane</keyword>
<evidence type="ECO:0000313" key="11">
    <source>
        <dbReference type="Proteomes" id="UP000761534"/>
    </source>
</evidence>
<dbReference type="GO" id="GO:0016020">
    <property type="term" value="C:membrane"/>
    <property type="evidence" value="ECO:0007669"/>
    <property type="project" value="TreeGrafter"/>
</dbReference>
<dbReference type="PROSITE" id="PS50850">
    <property type="entry name" value="MFS"/>
    <property type="match status" value="1"/>
</dbReference>
<sequence length="430" mass="46396">MDPPEKNILSVENNANEEEQQSVVNEDDKLGEKWNSSWRTTYKVVATFYGFIVLGMFDSSLGALIPRIEKDYDLSYLIVSLAFLAQSGGAVCAAVCSDFTHRLIGRRGSGALGIACQIVCFTIAVSGPPPFPVFAVGYAIGGLGNGLIDASWNAYIGSFQNANELAGILHAFYGAGGIICPTVFTAMMEAGKNWHICYAVLLGMDVLAWILFTTAFIKDGPTAYKNTVEASRHEGGNANNSSFRVVVKSKLVWLLAFGLFLYVGSEVSLGGWISTFMIQIRDGDPEKMGYVTTGFWTGITVGRVVLGFVTGYLKHEELMATIYLSSAILFVLLFWLVPSFLLSAISAGVIGFFLGPLFPIVVVVAIRKLPRWLHVGGVGFAAALGGCGAAFMPFINGAISNTYGPRILGPFVFSLLSAMLIIWLIVLKFF</sequence>
<evidence type="ECO:0000256" key="5">
    <source>
        <dbReference type="ARBA" id="ARBA00022989"/>
    </source>
</evidence>
<comment type="similarity">
    <text evidence="2">Belongs to the major facilitator superfamily.</text>
</comment>
<dbReference type="Gene3D" id="1.20.1250.20">
    <property type="entry name" value="MFS general substrate transporter like domains"/>
    <property type="match status" value="2"/>
</dbReference>
<feature type="transmembrane region" description="Helical" evidence="8">
    <location>
        <begin position="373"/>
        <end position="395"/>
    </location>
</feature>
<evidence type="ECO:0000256" key="2">
    <source>
        <dbReference type="ARBA" id="ARBA00008335"/>
    </source>
</evidence>
<feature type="transmembrane region" description="Helical" evidence="8">
    <location>
        <begin position="167"/>
        <end position="187"/>
    </location>
</feature>
<dbReference type="OrthoDB" id="413079at2759"/>
<feature type="transmembrane region" description="Helical" evidence="8">
    <location>
        <begin position="193"/>
        <end position="217"/>
    </location>
</feature>
<dbReference type="InterPro" id="IPR051788">
    <property type="entry name" value="MFS_Transporter"/>
</dbReference>
<feature type="transmembrane region" description="Helical" evidence="8">
    <location>
        <begin position="251"/>
        <end position="273"/>
    </location>
</feature>
<dbReference type="InterPro" id="IPR036259">
    <property type="entry name" value="MFS_trans_sf"/>
</dbReference>
<feature type="transmembrane region" description="Helical" evidence="8">
    <location>
        <begin position="407"/>
        <end position="427"/>
    </location>
</feature>
<dbReference type="InterPro" id="IPR020846">
    <property type="entry name" value="MFS_dom"/>
</dbReference>
<evidence type="ECO:0000256" key="1">
    <source>
        <dbReference type="ARBA" id="ARBA00004127"/>
    </source>
</evidence>